<dbReference type="PROSITE" id="PS51462">
    <property type="entry name" value="NUDIX"/>
    <property type="match status" value="1"/>
</dbReference>
<evidence type="ECO:0000313" key="5">
    <source>
        <dbReference type="EMBL" id="MUO43009.1"/>
    </source>
</evidence>
<dbReference type="InterPro" id="IPR020476">
    <property type="entry name" value="Nudix_hydrolase"/>
</dbReference>
<reference evidence="5" key="1">
    <citation type="submission" date="2019-11" db="EMBL/GenBank/DDBJ databases">
        <title>Whole-genome sequencing of Allorhizobium vitis.</title>
        <authorList>
            <person name="Gan H.M."/>
            <person name="Savka M.A."/>
        </authorList>
    </citation>
    <scope>NUCLEOTIDE SEQUENCE [LARGE SCALE GENOMIC DNA]</scope>
    <source>
        <strain evidence="5">T1/7</strain>
    </source>
</reference>
<dbReference type="PROSITE" id="PS00893">
    <property type="entry name" value="NUDIX_BOX"/>
    <property type="match status" value="1"/>
</dbReference>
<organism evidence="5 6">
    <name type="scientific">Agrobacterium vitis</name>
    <name type="common">Rhizobium vitis</name>
    <dbReference type="NCBI Taxonomy" id="373"/>
    <lineage>
        <taxon>Bacteria</taxon>
        <taxon>Pseudomonadati</taxon>
        <taxon>Pseudomonadota</taxon>
        <taxon>Alphaproteobacteria</taxon>
        <taxon>Hyphomicrobiales</taxon>
        <taxon>Rhizobiaceae</taxon>
        <taxon>Rhizobium/Agrobacterium group</taxon>
        <taxon>Agrobacterium</taxon>
    </lineage>
</organism>
<dbReference type="Proteomes" id="UP000179454">
    <property type="component" value="Unassembled WGS sequence"/>
</dbReference>
<dbReference type="InterPro" id="IPR000086">
    <property type="entry name" value="NUDIX_hydrolase_dom"/>
</dbReference>
<dbReference type="PRINTS" id="PR00502">
    <property type="entry name" value="NUDIXFAMILY"/>
</dbReference>
<dbReference type="InterPro" id="IPR015797">
    <property type="entry name" value="NUDIX_hydrolase-like_dom_sf"/>
</dbReference>
<dbReference type="Gene3D" id="3.90.79.10">
    <property type="entry name" value="Nucleoside Triphosphate Pyrophosphohydrolase"/>
    <property type="match status" value="1"/>
</dbReference>
<dbReference type="SUPFAM" id="SSF55811">
    <property type="entry name" value="Nudix"/>
    <property type="match status" value="1"/>
</dbReference>
<dbReference type="PANTHER" id="PTHR43046:SF2">
    <property type="entry name" value="8-OXO-DGTP DIPHOSPHATASE-RELATED"/>
    <property type="match status" value="1"/>
</dbReference>
<name>A0ABW9THJ4_AGRVI</name>
<dbReference type="EMBL" id="MBFE02000009">
    <property type="protein sequence ID" value="MUO43009.1"/>
    <property type="molecule type" value="Genomic_DNA"/>
</dbReference>
<comment type="cofactor">
    <cofactor evidence="1">
        <name>Mg(2+)</name>
        <dbReference type="ChEBI" id="CHEBI:18420"/>
    </cofactor>
</comment>
<gene>
    <name evidence="5" type="ORF">BBL17_014565</name>
</gene>
<accession>A0ABW9THJ4</accession>
<evidence type="ECO:0000313" key="6">
    <source>
        <dbReference type="Proteomes" id="UP000179454"/>
    </source>
</evidence>
<dbReference type="PANTHER" id="PTHR43046">
    <property type="entry name" value="GDP-MANNOSE MANNOSYL HYDROLASE"/>
    <property type="match status" value="1"/>
</dbReference>
<keyword evidence="6" id="KW-1185">Reference proteome</keyword>
<evidence type="ECO:0000259" key="4">
    <source>
        <dbReference type="PROSITE" id="PS51462"/>
    </source>
</evidence>
<keyword evidence="2 3" id="KW-0378">Hydrolase</keyword>
<comment type="similarity">
    <text evidence="3">Belongs to the Nudix hydrolase family.</text>
</comment>
<dbReference type="InterPro" id="IPR020084">
    <property type="entry name" value="NUDIX_hydrolase_CS"/>
</dbReference>
<sequence>MSFDYIMRLRAKIGKQLLLLPSVAAVIRDDHGRILFQEKASGEGWSLPAGGIEPGETPEEAIRREVLEETGLVVEDAELLNVFGGKDFRYTYPNGDEVEYTVVLFGCTTAGEAGTGQDPETRRVKFISRDEMPRLALPYPVDVLFQPWLPRKS</sequence>
<dbReference type="Pfam" id="PF00293">
    <property type="entry name" value="NUDIX"/>
    <property type="match status" value="1"/>
</dbReference>
<dbReference type="RefSeq" id="WP_071208308.1">
    <property type="nucleotide sequence ID" value="NZ_MBFE02000009.1"/>
</dbReference>
<evidence type="ECO:0000256" key="1">
    <source>
        <dbReference type="ARBA" id="ARBA00001946"/>
    </source>
</evidence>
<feature type="domain" description="Nudix hydrolase" evidence="4">
    <location>
        <begin position="18"/>
        <end position="151"/>
    </location>
</feature>
<evidence type="ECO:0000256" key="3">
    <source>
        <dbReference type="RuleBase" id="RU003476"/>
    </source>
</evidence>
<comment type="caution">
    <text evidence="5">The sequence shown here is derived from an EMBL/GenBank/DDBJ whole genome shotgun (WGS) entry which is preliminary data.</text>
</comment>
<proteinExistence type="inferred from homology"/>
<evidence type="ECO:0000256" key="2">
    <source>
        <dbReference type="ARBA" id="ARBA00022801"/>
    </source>
</evidence>
<protein>
    <submittedName>
        <fullName evidence="5">NUDIX domain-containing protein</fullName>
    </submittedName>
</protein>